<dbReference type="GO" id="GO:0016020">
    <property type="term" value="C:membrane"/>
    <property type="evidence" value="ECO:0007669"/>
    <property type="project" value="UniProtKB-SubCell"/>
</dbReference>
<comment type="subcellular location">
    <subcellularLocation>
        <location evidence="1">Membrane</location>
    </subcellularLocation>
</comment>
<evidence type="ECO:0000313" key="8">
    <source>
        <dbReference type="EMBL" id="NNU79415.1"/>
    </source>
</evidence>
<dbReference type="PRINTS" id="PR00260">
    <property type="entry name" value="CHEMTRNSDUCR"/>
</dbReference>
<name>A0A849KW63_9RHOB</name>
<dbReference type="PROSITE" id="PS50111">
    <property type="entry name" value="CHEMOTAXIS_TRANSDUC_2"/>
    <property type="match status" value="1"/>
</dbReference>
<protein>
    <submittedName>
        <fullName evidence="8">Methyl-accepting chemotaxis protein</fullName>
    </submittedName>
</protein>
<gene>
    <name evidence="8" type="ORF">HMH01_03090</name>
</gene>
<dbReference type="AlphaFoldDB" id="A0A849KW63"/>
<keyword evidence="9" id="KW-1185">Reference proteome</keyword>
<dbReference type="GO" id="GO:0007165">
    <property type="term" value="P:signal transduction"/>
    <property type="evidence" value="ECO:0007669"/>
    <property type="project" value="UniProtKB-KW"/>
</dbReference>
<feature type="domain" description="HAMP" evidence="7">
    <location>
        <begin position="477"/>
        <end position="529"/>
    </location>
</feature>
<dbReference type="CDD" id="cd06225">
    <property type="entry name" value="HAMP"/>
    <property type="match status" value="1"/>
</dbReference>
<dbReference type="Proteomes" id="UP000572377">
    <property type="component" value="Unassembled WGS sequence"/>
</dbReference>
<keyword evidence="2" id="KW-0145">Chemotaxis</keyword>
<dbReference type="SMART" id="SM00304">
    <property type="entry name" value="HAMP"/>
    <property type="match status" value="2"/>
</dbReference>
<dbReference type="SMART" id="SM00283">
    <property type="entry name" value="MA"/>
    <property type="match status" value="1"/>
</dbReference>
<dbReference type="InterPro" id="IPR051310">
    <property type="entry name" value="MCP_chemotaxis"/>
</dbReference>
<dbReference type="GO" id="GO:0004888">
    <property type="term" value="F:transmembrane signaling receptor activity"/>
    <property type="evidence" value="ECO:0007669"/>
    <property type="project" value="InterPro"/>
</dbReference>
<feature type="domain" description="Methyl-accepting transducer" evidence="6">
    <location>
        <begin position="534"/>
        <end position="763"/>
    </location>
</feature>
<sequence length="851" mass="87819">MTRSLRLPALRSMKLRIGLTVMALVALASAAVTVLGLVNAGDALRGQVVRLIEVETRVAGERIRAFEKGVAADLDYLALQAGRTRMIDGFSYAMSQQDVATLREAFLSVPREGRTALLSPRESGDYGRRHAADHPILQRFREKGGYADVLMIDATGRVVYTVAKADDFAVSLPPPGTPDPLAQVYHAAMAAGPGTAVAVDFTPYAANGGTPEAFAAMRVDSVDPLSGELRPSGVMVLEFEIPHLALSTAGLAYVMGRDGLLRTGGGHAGAGDLLSPALDLSATEIGTVEGPVVTERPGLAGTPALVGAAAVPFFGLEWVTVAEADLAAILAPIGRMRDLMLGSSLAVLALAVLASLLLGRSLSRPVTALQARMTTMAAGDYDAPIPGAERHDELGSMAGSVEAFRRTGLAARAAEGQAARDRAAQEAARRAMMEELRAGLGEVVRGAVAGDFAGRVERRFDDPVLADLAGDVNRLMESVGSAIADLQTVLRALSDGDLTRTMTGTRSGVIAELQGDVNATVTTLREVILQLRGAVDQLGGAAEAVSDGASSLAERTESQAASLEQTSATMEEMSANVKANAANAARAAELAEQARARAQGGQEVVTAAVASMDAIEDGSRRIAETIAVIGTIASQTNLLALNAAVEAARAGEAGRGFSVVAEEVRELARRTSEAAKDISAIVALSAGQVREGVAGVNRAGGVLDEITQAIAAASESVGEITRATREQATGIAEISAAVAQMDTGTQENVQLADRSRASSAALNEQAGLLANVVGRFRLDGLGLAPVGKDTAVRDYFEHADEPPSPPPAAIPARVAGADAPRSPARAPRKAAASGREGGTFSVADSEDWSSF</sequence>
<comment type="caution">
    <text evidence="8">The sequence shown here is derived from an EMBL/GenBank/DDBJ whole genome shotgun (WGS) entry which is preliminary data.</text>
</comment>
<dbReference type="SUPFAM" id="SSF158472">
    <property type="entry name" value="HAMP domain-like"/>
    <property type="match status" value="1"/>
</dbReference>
<dbReference type="PANTHER" id="PTHR43531:SF11">
    <property type="entry name" value="METHYL-ACCEPTING CHEMOTAXIS PROTEIN 3"/>
    <property type="match status" value="1"/>
</dbReference>
<dbReference type="InterPro" id="IPR004090">
    <property type="entry name" value="Chemotax_Me-accpt_rcpt"/>
</dbReference>
<evidence type="ECO:0000256" key="5">
    <source>
        <dbReference type="SAM" id="MobiDB-lite"/>
    </source>
</evidence>
<dbReference type="Pfam" id="PF00672">
    <property type="entry name" value="HAMP"/>
    <property type="match status" value="1"/>
</dbReference>
<evidence type="ECO:0000313" key="9">
    <source>
        <dbReference type="Proteomes" id="UP000572377"/>
    </source>
</evidence>
<evidence type="ECO:0000259" key="7">
    <source>
        <dbReference type="PROSITE" id="PS50885"/>
    </source>
</evidence>
<dbReference type="SUPFAM" id="SSF58104">
    <property type="entry name" value="Methyl-accepting chemotaxis protein (MCP) signaling domain"/>
    <property type="match status" value="1"/>
</dbReference>
<dbReference type="PROSITE" id="PS50885">
    <property type="entry name" value="HAMP"/>
    <property type="match status" value="2"/>
</dbReference>
<dbReference type="InterPro" id="IPR003660">
    <property type="entry name" value="HAMP_dom"/>
</dbReference>
<comment type="similarity">
    <text evidence="3">Belongs to the methyl-accepting chemotaxis (MCP) protein family.</text>
</comment>
<dbReference type="Pfam" id="PF00015">
    <property type="entry name" value="MCPsignal"/>
    <property type="match status" value="1"/>
</dbReference>
<dbReference type="FunFam" id="1.10.287.950:FF:000001">
    <property type="entry name" value="Methyl-accepting chemotaxis sensory transducer"/>
    <property type="match status" value="1"/>
</dbReference>
<reference evidence="8 9" key="1">
    <citation type="submission" date="2020-05" db="EMBL/GenBank/DDBJ databases">
        <title>Gimesia benthica sp. nov., a novel planctomycete isolated from a deep-sea water sample of the Northwest Indian Ocean.</title>
        <authorList>
            <person name="Wang J."/>
            <person name="Ruan C."/>
            <person name="Song L."/>
            <person name="Zhu Y."/>
            <person name="Li A."/>
            <person name="Zheng X."/>
            <person name="Wang L."/>
            <person name="Lu Z."/>
            <person name="Huang Y."/>
            <person name="Du W."/>
            <person name="Zhou Y."/>
            <person name="Huang L."/>
            <person name="Dai X."/>
        </authorList>
    </citation>
    <scope>NUCLEOTIDE SEQUENCE [LARGE SCALE GENOMIC DNA]</scope>
    <source>
        <strain evidence="8 9">YYQ-30</strain>
    </source>
</reference>
<dbReference type="GO" id="GO:0006935">
    <property type="term" value="P:chemotaxis"/>
    <property type="evidence" value="ECO:0007669"/>
    <property type="project" value="UniProtKB-KW"/>
</dbReference>
<dbReference type="InterPro" id="IPR004089">
    <property type="entry name" value="MCPsignal_dom"/>
</dbReference>
<accession>A0A849KW63</accession>
<evidence type="ECO:0000256" key="3">
    <source>
        <dbReference type="ARBA" id="ARBA00029447"/>
    </source>
</evidence>
<organism evidence="8 9">
    <name type="scientific">Halovulum dunhuangense</name>
    <dbReference type="NCBI Taxonomy" id="1505036"/>
    <lineage>
        <taxon>Bacteria</taxon>
        <taxon>Pseudomonadati</taxon>
        <taxon>Pseudomonadota</taxon>
        <taxon>Alphaproteobacteria</taxon>
        <taxon>Rhodobacterales</taxon>
        <taxon>Paracoccaceae</taxon>
        <taxon>Halovulum</taxon>
    </lineage>
</organism>
<dbReference type="PANTHER" id="PTHR43531">
    <property type="entry name" value="PROTEIN ICFG"/>
    <property type="match status" value="1"/>
</dbReference>
<keyword evidence="4" id="KW-0807">Transducer</keyword>
<feature type="domain" description="HAMP" evidence="7">
    <location>
        <begin position="360"/>
        <end position="413"/>
    </location>
</feature>
<proteinExistence type="inferred from homology"/>
<dbReference type="Gene3D" id="1.10.287.950">
    <property type="entry name" value="Methyl-accepting chemotaxis protein"/>
    <property type="match status" value="1"/>
</dbReference>
<evidence type="ECO:0000256" key="2">
    <source>
        <dbReference type="ARBA" id="ARBA00022500"/>
    </source>
</evidence>
<dbReference type="Gene3D" id="6.10.340.10">
    <property type="match status" value="1"/>
</dbReference>
<evidence type="ECO:0000259" key="6">
    <source>
        <dbReference type="PROSITE" id="PS50111"/>
    </source>
</evidence>
<feature type="region of interest" description="Disordered" evidence="5">
    <location>
        <begin position="797"/>
        <end position="851"/>
    </location>
</feature>
<evidence type="ECO:0000256" key="4">
    <source>
        <dbReference type="PROSITE-ProRule" id="PRU00284"/>
    </source>
</evidence>
<evidence type="ECO:0000256" key="1">
    <source>
        <dbReference type="ARBA" id="ARBA00004370"/>
    </source>
</evidence>
<dbReference type="EMBL" id="JABFBC010000001">
    <property type="protein sequence ID" value="NNU79415.1"/>
    <property type="molecule type" value="Genomic_DNA"/>
</dbReference>
<dbReference type="CDD" id="cd11386">
    <property type="entry name" value="MCP_signal"/>
    <property type="match status" value="1"/>
</dbReference>
<feature type="compositionally biased region" description="Low complexity" evidence="5">
    <location>
        <begin position="810"/>
        <end position="834"/>
    </location>
</feature>